<feature type="region of interest" description="Disordered" evidence="6">
    <location>
        <begin position="309"/>
        <end position="358"/>
    </location>
</feature>
<comment type="subcellular location">
    <subcellularLocation>
        <location evidence="1">Membrane</location>
        <topology evidence="1">Multi-pass membrane protein</topology>
    </subcellularLocation>
</comment>
<evidence type="ECO:0000313" key="9">
    <source>
        <dbReference type="EMBL" id="KAH7324397.1"/>
    </source>
</evidence>
<dbReference type="Pfam" id="PF20684">
    <property type="entry name" value="Fung_rhodopsin"/>
    <property type="match status" value="1"/>
</dbReference>
<feature type="transmembrane region" description="Helical" evidence="7">
    <location>
        <begin position="255"/>
        <end position="275"/>
    </location>
</feature>
<evidence type="ECO:0000256" key="6">
    <source>
        <dbReference type="SAM" id="MobiDB-lite"/>
    </source>
</evidence>
<dbReference type="GO" id="GO:0016020">
    <property type="term" value="C:membrane"/>
    <property type="evidence" value="ECO:0007669"/>
    <property type="project" value="UniProtKB-SubCell"/>
</dbReference>
<dbReference type="InterPro" id="IPR052337">
    <property type="entry name" value="SAT4-like"/>
</dbReference>
<reference evidence="9" key="1">
    <citation type="journal article" date="2021" name="Nat. Commun.">
        <title>Genetic determinants of endophytism in the Arabidopsis root mycobiome.</title>
        <authorList>
            <person name="Mesny F."/>
            <person name="Miyauchi S."/>
            <person name="Thiergart T."/>
            <person name="Pickel B."/>
            <person name="Atanasova L."/>
            <person name="Karlsson M."/>
            <person name="Huettel B."/>
            <person name="Barry K.W."/>
            <person name="Haridas S."/>
            <person name="Chen C."/>
            <person name="Bauer D."/>
            <person name="Andreopoulos W."/>
            <person name="Pangilinan J."/>
            <person name="LaButti K."/>
            <person name="Riley R."/>
            <person name="Lipzen A."/>
            <person name="Clum A."/>
            <person name="Drula E."/>
            <person name="Henrissat B."/>
            <person name="Kohler A."/>
            <person name="Grigoriev I.V."/>
            <person name="Martin F.M."/>
            <person name="Hacquard S."/>
        </authorList>
    </citation>
    <scope>NUCLEOTIDE SEQUENCE</scope>
    <source>
        <strain evidence="9">MPI-CAGE-CH-0235</strain>
    </source>
</reference>
<keyword evidence="10" id="KW-1185">Reference proteome</keyword>
<evidence type="ECO:0000313" key="10">
    <source>
        <dbReference type="Proteomes" id="UP000813444"/>
    </source>
</evidence>
<protein>
    <recommendedName>
        <fullName evidence="8">Rhodopsin domain-containing protein</fullName>
    </recommendedName>
</protein>
<dbReference type="EMBL" id="JAGPNK010000003">
    <property type="protein sequence ID" value="KAH7324397.1"/>
    <property type="molecule type" value="Genomic_DNA"/>
</dbReference>
<dbReference type="OrthoDB" id="5329176at2759"/>
<feature type="domain" description="Rhodopsin" evidence="8">
    <location>
        <begin position="51"/>
        <end position="284"/>
    </location>
</feature>
<feature type="transmembrane region" description="Helical" evidence="7">
    <location>
        <begin position="29"/>
        <end position="52"/>
    </location>
</feature>
<organism evidence="9 10">
    <name type="scientific">Stachybotrys elegans</name>
    <dbReference type="NCBI Taxonomy" id="80388"/>
    <lineage>
        <taxon>Eukaryota</taxon>
        <taxon>Fungi</taxon>
        <taxon>Dikarya</taxon>
        <taxon>Ascomycota</taxon>
        <taxon>Pezizomycotina</taxon>
        <taxon>Sordariomycetes</taxon>
        <taxon>Hypocreomycetidae</taxon>
        <taxon>Hypocreales</taxon>
        <taxon>Stachybotryaceae</taxon>
        <taxon>Stachybotrys</taxon>
    </lineage>
</organism>
<evidence type="ECO:0000256" key="1">
    <source>
        <dbReference type="ARBA" id="ARBA00004141"/>
    </source>
</evidence>
<gene>
    <name evidence="9" type="ORF">B0I35DRAFT_424077</name>
</gene>
<evidence type="ECO:0000256" key="2">
    <source>
        <dbReference type="ARBA" id="ARBA00022692"/>
    </source>
</evidence>
<feature type="transmembrane region" description="Helical" evidence="7">
    <location>
        <begin position="106"/>
        <end position="128"/>
    </location>
</feature>
<evidence type="ECO:0000256" key="3">
    <source>
        <dbReference type="ARBA" id="ARBA00022989"/>
    </source>
</evidence>
<evidence type="ECO:0000259" key="8">
    <source>
        <dbReference type="Pfam" id="PF20684"/>
    </source>
</evidence>
<dbReference type="InterPro" id="IPR049326">
    <property type="entry name" value="Rhodopsin_dom_fungi"/>
</dbReference>
<feature type="transmembrane region" description="Helical" evidence="7">
    <location>
        <begin position="185"/>
        <end position="211"/>
    </location>
</feature>
<feature type="compositionally biased region" description="Polar residues" evidence="6">
    <location>
        <begin position="337"/>
        <end position="358"/>
    </location>
</feature>
<keyword evidence="2 7" id="KW-0812">Transmembrane</keyword>
<keyword evidence="3 7" id="KW-1133">Transmembrane helix</keyword>
<dbReference type="PANTHER" id="PTHR33048:SF47">
    <property type="entry name" value="INTEGRAL MEMBRANE PROTEIN-RELATED"/>
    <property type="match status" value="1"/>
</dbReference>
<proteinExistence type="inferred from homology"/>
<comment type="similarity">
    <text evidence="5">Belongs to the SAT4 family.</text>
</comment>
<feature type="transmembrane region" description="Helical" evidence="7">
    <location>
        <begin position="223"/>
        <end position="243"/>
    </location>
</feature>
<name>A0A8K0SX45_9HYPO</name>
<feature type="transmembrane region" description="Helical" evidence="7">
    <location>
        <begin position="64"/>
        <end position="86"/>
    </location>
</feature>
<evidence type="ECO:0000256" key="7">
    <source>
        <dbReference type="SAM" id="Phobius"/>
    </source>
</evidence>
<accession>A0A8K0SX45</accession>
<feature type="transmembrane region" description="Helical" evidence="7">
    <location>
        <begin position="140"/>
        <end position="165"/>
    </location>
</feature>
<dbReference type="AlphaFoldDB" id="A0A8K0SX45"/>
<dbReference type="Proteomes" id="UP000813444">
    <property type="component" value="Unassembled WGS sequence"/>
</dbReference>
<comment type="caution">
    <text evidence="9">The sequence shown here is derived from an EMBL/GenBank/DDBJ whole genome shotgun (WGS) entry which is preliminary data.</text>
</comment>
<evidence type="ECO:0000256" key="5">
    <source>
        <dbReference type="ARBA" id="ARBA00038359"/>
    </source>
</evidence>
<dbReference type="PANTHER" id="PTHR33048">
    <property type="entry name" value="PTH11-LIKE INTEGRAL MEMBRANE PROTEIN (AFU_ORTHOLOGUE AFUA_5G11245)"/>
    <property type="match status" value="1"/>
</dbReference>
<sequence>MASHFDLCRIPVAISPDGSISDFRNVETLAPVLISVCVVLAALVVITTGCRLFANRHKPWWSDYFVAVALILSLAHTGLVLAQTRYARHQWDVRACWYGGSYMKLLFAQHIILSFAPFFSKSSIFLLYQQIFGVQNSMRISVRCGIIFTALLYFTNVPVAAALSAPHAGETWSSLLTNGRPQRHLIWAITQAALGVLLDLVIFMLPIPSILRLNLSHKRRVQLLVIFCTALVGVAAGLLSLVYRVQALDTQDGSWNYTAIIICTVVENDVAIIISSTPGFANFMRVYMPQLGVFKSISSMFSIRSEPKYHGRLPDSEEGQGELQSPGESYDLAPSAHATNTNDTQTSPNSRGFQYASSPQIHNHKRGRILDYDDPSLAGYMS</sequence>
<keyword evidence="4 7" id="KW-0472">Membrane</keyword>
<evidence type="ECO:0000256" key="4">
    <source>
        <dbReference type="ARBA" id="ARBA00023136"/>
    </source>
</evidence>